<feature type="chain" id="PRO_5039915292" evidence="5">
    <location>
        <begin position="24"/>
        <end position="435"/>
    </location>
</feature>
<dbReference type="Gene3D" id="3.40.50.10070">
    <property type="entry name" value="TolB, N-terminal domain"/>
    <property type="match status" value="1"/>
</dbReference>
<dbReference type="STRING" id="37625.SAMN05660420_02896"/>
<feature type="domain" description="TolB N-terminal" evidence="6">
    <location>
        <begin position="25"/>
        <end position="134"/>
    </location>
</feature>
<keyword evidence="8" id="KW-1185">Reference proteome</keyword>
<keyword evidence="4" id="KW-0574">Periplasm</keyword>
<dbReference type="Proteomes" id="UP000199409">
    <property type="component" value="Unassembled WGS sequence"/>
</dbReference>
<evidence type="ECO:0000313" key="7">
    <source>
        <dbReference type="EMBL" id="SEA70706.1"/>
    </source>
</evidence>
<dbReference type="SUPFAM" id="SSF69304">
    <property type="entry name" value="Tricorn protease N-terminal domain"/>
    <property type="match status" value="1"/>
</dbReference>
<keyword evidence="3 5" id="KW-0732">Signal</keyword>
<dbReference type="Pfam" id="PF07676">
    <property type="entry name" value="PD40"/>
    <property type="match status" value="3"/>
</dbReference>
<dbReference type="EMBL" id="FNQN01000010">
    <property type="protein sequence ID" value="SEA70706.1"/>
    <property type="molecule type" value="Genomic_DNA"/>
</dbReference>
<dbReference type="Gene3D" id="2.120.10.30">
    <property type="entry name" value="TolB, C-terminal domain"/>
    <property type="match status" value="2"/>
</dbReference>
<dbReference type="NCBIfam" id="TIGR02800">
    <property type="entry name" value="propeller_TolB"/>
    <property type="match status" value="1"/>
</dbReference>
<dbReference type="InterPro" id="IPR007195">
    <property type="entry name" value="TolB_N"/>
</dbReference>
<dbReference type="PANTHER" id="PTHR36842:SF1">
    <property type="entry name" value="PROTEIN TOLB"/>
    <property type="match status" value="1"/>
</dbReference>
<dbReference type="OrthoDB" id="9815657at2"/>
<dbReference type="InterPro" id="IPR011042">
    <property type="entry name" value="6-blade_b-propeller_TolB-like"/>
</dbReference>
<dbReference type="HAMAP" id="MF_00671">
    <property type="entry name" value="TolB"/>
    <property type="match status" value="1"/>
</dbReference>
<evidence type="ECO:0000256" key="5">
    <source>
        <dbReference type="SAM" id="SignalP"/>
    </source>
</evidence>
<accession>A0A1H4DDX5</accession>
<evidence type="ECO:0000256" key="3">
    <source>
        <dbReference type="ARBA" id="ARBA00022729"/>
    </source>
</evidence>
<dbReference type="RefSeq" id="WP_092350094.1">
    <property type="nucleotide sequence ID" value="NZ_FNQN01000010.1"/>
</dbReference>
<comment type="subcellular location">
    <subcellularLocation>
        <location evidence="1">Periplasm</location>
    </subcellularLocation>
</comment>
<dbReference type="GO" id="GO:0042597">
    <property type="term" value="C:periplasmic space"/>
    <property type="evidence" value="ECO:0007669"/>
    <property type="project" value="UniProtKB-SubCell"/>
</dbReference>
<evidence type="ECO:0000256" key="1">
    <source>
        <dbReference type="ARBA" id="ARBA00004418"/>
    </source>
</evidence>
<evidence type="ECO:0000313" key="8">
    <source>
        <dbReference type="Proteomes" id="UP000199409"/>
    </source>
</evidence>
<feature type="signal peptide" evidence="5">
    <location>
        <begin position="1"/>
        <end position="23"/>
    </location>
</feature>
<comment type="similarity">
    <text evidence="2">Belongs to the TolB family.</text>
</comment>
<reference evidence="7 8" key="1">
    <citation type="submission" date="2016-10" db="EMBL/GenBank/DDBJ databases">
        <authorList>
            <person name="de Groot N.N."/>
        </authorList>
    </citation>
    <scope>NUCLEOTIDE SEQUENCE [LARGE SCALE GENOMIC DNA]</scope>
    <source>
        <strain evidence="7 8">DSM 7343</strain>
    </source>
</reference>
<evidence type="ECO:0000256" key="4">
    <source>
        <dbReference type="ARBA" id="ARBA00022764"/>
    </source>
</evidence>
<gene>
    <name evidence="7" type="ORF">SAMN05660420_02896</name>
</gene>
<dbReference type="InterPro" id="IPR014167">
    <property type="entry name" value="Tol-Pal_TolB"/>
</dbReference>
<dbReference type="GO" id="GO:0017038">
    <property type="term" value="P:protein import"/>
    <property type="evidence" value="ECO:0007669"/>
    <property type="project" value="InterPro"/>
</dbReference>
<dbReference type="Pfam" id="PF04052">
    <property type="entry name" value="TolB_N"/>
    <property type="match status" value="1"/>
</dbReference>
<protein>
    <submittedName>
        <fullName evidence="7">TolB protein</fullName>
    </submittedName>
</protein>
<dbReference type="SUPFAM" id="SSF52964">
    <property type="entry name" value="TolB, N-terminal domain"/>
    <property type="match status" value="1"/>
</dbReference>
<sequence length="435" mass="48692">MKYFKANLFIILILLFLGSTAFAARIEISAPGEQTIPLAMPRLVSMGVGSVQPAVAAEFQQVLQGDLELSGLFDLVNPASFLSDAQKLGLRRTDIDFQQWRILGAETLIKGGYSVSSGQVTVELRLFDVITQRLLTGRRYTGKLADIRKIAHTFADQILLSLTGEKGPFATKIAYISKRTGHKELYLMDVDGHQSKQMTNHRSIVLNPDFSPMRKELIFTSYSKDNPDLYRKEVYTGRESRLSLKQGLNIGGRYSPDGREIAITLSKDKNSEIYLIGTDGTIHKRLTNHYSIDVDPSWSPKGNKIAFVSDRRGNPNVFIVDIRTLEVSRLTYEGKYNVTPAWSPKGDKIAFSRMVDGVFNIFTIREDGTDERQLTFGSGSKEHPRWSPDGRFLIYSVDQSGGDKSIWVMRADGTGAKRISAPRSNDSHPAWSGRW</sequence>
<dbReference type="AlphaFoldDB" id="A0A1H4DDX5"/>
<dbReference type="InterPro" id="IPR011659">
    <property type="entry name" value="WD40"/>
</dbReference>
<organism evidence="7 8">
    <name type="scientific">Desulfuromusa kysingii</name>
    <dbReference type="NCBI Taxonomy" id="37625"/>
    <lineage>
        <taxon>Bacteria</taxon>
        <taxon>Pseudomonadati</taxon>
        <taxon>Thermodesulfobacteriota</taxon>
        <taxon>Desulfuromonadia</taxon>
        <taxon>Desulfuromonadales</taxon>
        <taxon>Geopsychrobacteraceae</taxon>
        <taxon>Desulfuromusa</taxon>
    </lineage>
</organism>
<dbReference type="PANTHER" id="PTHR36842">
    <property type="entry name" value="PROTEIN TOLB HOMOLOG"/>
    <property type="match status" value="1"/>
</dbReference>
<proteinExistence type="inferred from homology"/>
<name>A0A1H4DDX5_9BACT</name>
<evidence type="ECO:0000256" key="2">
    <source>
        <dbReference type="ARBA" id="ARBA00009820"/>
    </source>
</evidence>
<evidence type="ECO:0000259" key="6">
    <source>
        <dbReference type="Pfam" id="PF04052"/>
    </source>
</evidence>